<evidence type="ECO:0000313" key="1">
    <source>
        <dbReference type="EMBL" id="MCB6519634.1"/>
    </source>
</evidence>
<dbReference type="EMBL" id="WKNE01000025">
    <property type="protein sequence ID" value="MRZ56950.1"/>
    <property type="molecule type" value="Genomic_DNA"/>
</dbReference>
<evidence type="ECO:0000313" key="3">
    <source>
        <dbReference type="Proteomes" id="UP000432516"/>
    </source>
</evidence>
<dbReference type="AlphaFoldDB" id="A0A6I2NW38"/>
<dbReference type="EMBL" id="JAJCNI010000026">
    <property type="protein sequence ID" value="MCB6519634.1"/>
    <property type="molecule type" value="Genomic_DNA"/>
</dbReference>
<reference evidence="1" key="2">
    <citation type="submission" date="2021-10" db="EMBL/GenBank/DDBJ databases">
        <title>Collection of gut derived symbiotic bacterial strains cultured from healthy donors.</title>
        <authorList>
            <person name="Lin H."/>
            <person name="Littmann E."/>
            <person name="Kohout C."/>
            <person name="Pamer E.G."/>
        </authorList>
    </citation>
    <scope>NUCLEOTIDE SEQUENCE</scope>
    <source>
        <strain evidence="1">DFI.2.94</strain>
    </source>
</reference>
<organism evidence="2 3">
    <name type="scientific">Parabacteroides distasonis</name>
    <dbReference type="NCBI Taxonomy" id="823"/>
    <lineage>
        <taxon>Bacteria</taxon>
        <taxon>Pseudomonadati</taxon>
        <taxon>Bacteroidota</taxon>
        <taxon>Bacteroidia</taxon>
        <taxon>Bacteroidales</taxon>
        <taxon>Tannerellaceae</taxon>
        <taxon>Parabacteroides</taxon>
    </lineage>
</organism>
<protein>
    <submittedName>
        <fullName evidence="2">Uncharacterized protein</fullName>
    </submittedName>
</protein>
<reference evidence="2 3" key="1">
    <citation type="journal article" date="2019" name="Nat. Med.">
        <title>A library of human gut bacterial isolates paired with longitudinal multiomics data enables mechanistic microbiome research.</title>
        <authorList>
            <person name="Poyet M."/>
            <person name="Groussin M."/>
            <person name="Gibbons S.M."/>
            <person name="Avila-Pacheco J."/>
            <person name="Jiang X."/>
            <person name="Kearney S.M."/>
            <person name="Perrotta A.R."/>
            <person name="Berdy B."/>
            <person name="Zhao S."/>
            <person name="Lieberman T.D."/>
            <person name="Swanson P.K."/>
            <person name="Smith M."/>
            <person name="Roesemann S."/>
            <person name="Alexander J.E."/>
            <person name="Rich S.A."/>
            <person name="Livny J."/>
            <person name="Vlamakis H."/>
            <person name="Clish C."/>
            <person name="Bullock K."/>
            <person name="Deik A."/>
            <person name="Scott J."/>
            <person name="Pierce K.A."/>
            <person name="Xavier R.J."/>
            <person name="Alm E.J."/>
        </authorList>
    </citation>
    <scope>NUCLEOTIDE SEQUENCE [LARGE SCALE GENOMIC DNA]</scope>
    <source>
        <strain evidence="2 3">BIOML-A2</strain>
    </source>
</reference>
<dbReference type="Proteomes" id="UP000432516">
    <property type="component" value="Unassembled WGS sequence"/>
</dbReference>
<comment type="caution">
    <text evidence="2">The sequence shown here is derived from an EMBL/GenBank/DDBJ whole genome shotgun (WGS) entry which is preliminary data.</text>
</comment>
<dbReference type="RefSeq" id="WP_009275884.1">
    <property type="nucleotide sequence ID" value="NZ_CP042285.1"/>
</dbReference>
<gene>
    <name evidence="2" type="ORF">GKD68_19850</name>
    <name evidence="1" type="ORF">LI194_17755</name>
</gene>
<evidence type="ECO:0000313" key="2">
    <source>
        <dbReference type="EMBL" id="MRZ56950.1"/>
    </source>
</evidence>
<sequence>MKDINKILSDIALISREDKKAMERFNRQSIKMERLIDELERACGFRETNPKPSMTVSVYNNGRSKPGRFDLRSLNTHLLAQ</sequence>
<dbReference type="Proteomes" id="UP001198806">
    <property type="component" value="Unassembled WGS sequence"/>
</dbReference>
<name>A0A6I2NW38_PARDI</name>
<dbReference type="GeneID" id="93524861"/>
<proteinExistence type="predicted"/>
<accession>A0A6I2NW38</accession>